<evidence type="ECO:0000313" key="1">
    <source>
        <dbReference type="EMBL" id="KAI2380735.1"/>
    </source>
</evidence>
<gene>
    <name evidence="1" type="ORF">LOY88_006908</name>
</gene>
<comment type="caution">
    <text evidence="1">The sequence shown here is derived from an EMBL/GenBank/DDBJ whole genome shotgun (WGS) entry which is preliminary data.</text>
</comment>
<reference evidence="1" key="1">
    <citation type="journal article" date="2022" name="bioRxiv">
        <title>Population genetic analysis of Ophidiomyces ophidiicola, the causative agent of snake fungal disease, indicates recent introductions to the USA.</title>
        <authorList>
            <person name="Ladner J.T."/>
            <person name="Palmer J.M."/>
            <person name="Ettinger C.L."/>
            <person name="Stajich J.E."/>
            <person name="Farrell T.M."/>
            <person name="Glorioso B.M."/>
            <person name="Lawson B."/>
            <person name="Price S.J."/>
            <person name="Stengle A.G."/>
            <person name="Grear D.A."/>
            <person name="Lorch J.M."/>
        </authorList>
    </citation>
    <scope>NUCLEOTIDE SEQUENCE</scope>
    <source>
        <strain evidence="1">NWHC 24266-5</strain>
    </source>
</reference>
<protein>
    <submittedName>
        <fullName evidence="1">Uncharacterized protein</fullName>
    </submittedName>
</protein>
<organism evidence="1">
    <name type="scientific">Ophidiomyces ophidiicola</name>
    <dbReference type="NCBI Taxonomy" id="1387563"/>
    <lineage>
        <taxon>Eukaryota</taxon>
        <taxon>Fungi</taxon>
        <taxon>Dikarya</taxon>
        <taxon>Ascomycota</taxon>
        <taxon>Pezizomycotina</taxon>
        <taxon>Eurotiomycetes</taxon>
        <taxon>Eurotiomycetidae</taxon>
        <taxon>Onygenales</taxon>
        <taxon>Onygenaceae</taxon>
        <taxon>Ophidiomyces</taxon>
    </lineage>
</organism>
<sequence>MLSPFSAASPSDALLDLRASTSCSLTGRNTTCAFPSWPNRAALFDGHASDAAPASAFLSDEDLLGYDAPSPVCVPVHPTWSCGSSTSSSVAGSLTTEEQVSRVQAAARDGDAAVWAHVHAQTRAHQALRAAQQQQQQLQAAAHVAQRRKRRVSSKRKPSTTAANP</sequence>
<name>A0ACB8ULI2_9EURO</name>
<accession>A0ACB8ULI2</accession>
<proteinExistence type="predicted"/>
<dbReference type="EMBL" id="JALBCA010000314">
    <property type="protein sequence ID" value="KAI2380735.1"/>
    <property type="molecule type" value="Genomic_DNA"/>
</dbReference>